<evidence type="ECO:0000313" key="5">
    <source>
        <dbReference type="Proteomes" id="UP000310017"/>
    </source>
</evidence>
<dbReference type="FunFam" id="3.40.50.720:FF:000084">
    <property type="entry name" value="Short-chain dehydrogenase reductase"/>
    <property type="match status" value="1"/>
</dbReference>
<evidence type="ECO:0000256" key="1">
    <source>
        <dbReference type="ARBA" id="ARBA00006484"/>
    </source>
</evidence>
<dbReference type="OrthoDB" id="9775296at2"/>
<dbReference type="Gene3D" id="3.40.50.720">
    <property type="entry name" value="NAD(P)-binding Rossmann-like Domain"/>
    <property type="match status" value="1"/>
</dbReference>
<dbReference type="PANTHER" id="PTHR24321:SF11">
    <property type="entry name" value="BLR0893 PROTEIN"/>
    <property type="match status" value="1"/>
</dbReference>
<dbReference type="Proteomes" id="UP000310017">
    <property type="component" value="Chromosome"/>
</dbReference>
<sequence>MASTNENKLPITKRFENKVVVVTGATSGIGKATAIAFALEGAKVAFLGRREKLGKEVETQIRNAGGEATFVQTDIRNEEEVIRFFQLVKEKYGNVHIAFNNAGIVFGLDNLKGNKPIAEIKTEAFDDVWKTNTRGTFISMKNEIPQMLANEAWGRYGLKGVIINNSSVSAHGGFAGISPYSVSKHGVSGLTKGGALDYGKNGIRVVAISPGGVDTPMRRAAIEAQGANPDEAQAPNIQHRTNTVEEMADIVLFLASADAPSSIQGIDLDVTMGMLTGPFAPPKLQ</sequence>
<evidence type="ECO:0000256" key="2">
    <source>
        <dbReference type="ARBA" id="ARBA00023002"/>
    </source>
</evidence>
<dbReference type="AlphaFoldDB" id="A0A5B7SZR9"/>
<name>A0A5B7SZR9_9FLAO</name>
<protein>
    <submittedName>
        <fullName evidence="4">SDR family oxidoreductase</fullName>
    </submittedName>
</protein>
<comment type="similarity">
    <text evidence="1 3">Belongs to the short-chain dehydrogenases/reductases (SDR) family.</text>
</comment>
<dbReference type="InterPro" id="IPR036291">
    <property type="entry name" value="NAD(P)-bd_dom_sf"/>
</dbReference>
<dbReference type="InterPro" id="IPR020904">
    <property type="entry name" value="Sc_DH/Rdtase_CS"/>
</dbReference>
<dbReference type="CDD" id="cd05233">
    <property type="entry name" value="SDR_c"/>
    <property type="match status" value="1"/>
</dbReference>
<proteinExistence type="inferred from homology"/>
<reference evidence="4 5" key="1">
    <citation type="submission" date="2019-05" db="EMBL/GenBank/DDBJ databases">
        <title>Genome sequencing of F202Z8.</title>
        <authorList>
            <person name="Kwon Y.M."/>
        </authorList>
    </citation>
    <scope>NUCLEOTIDE SEQUENCE [LARGE SCALE GENOMIC DNA]</scope>
    <source>
        <strain evidence="4 5">F202Z8</strain>
    </source>
</reference>
<evidence type="ECO:0000313" key="4">
    <source>
        <dbReference type="EMBL" id="QCX02280.1"/>
    </source>
</evidence>
<dbReference type="SUPFAM" id="SSF51735">
    <property type="entry name" value="NAD(P)-binding Rossmann-fold domains"/>
    <property type="match status" value="1"/>
</dbReference>
<dbReference type="PRINTS" id="PR00080">
    <property type="entry name" value="SDRFAMILY"/>
</dbReference>
<keyword evidence="2" id="KW-0560">Oxidoreductase</keyword>
<accession>A0A5B7SZR9</accession>
<dbReference type="PANTHER" id="PTHR24321">
    <property type="entry name" value="DEHYDROGENASES, SHORT CHAIN"/>
    <property type="match status" value="1"/>
</dbReference>
<dbReference type="PROSITE" id="PS00061">
    <property type="entry name" value="ADH_SHORT"/>
    <property type="match status" value="1"/>
</dbReference>
<dbReference type="KEGG" id="asag:FGM00_04605"/>
<dbReference type="GO" id="GO:0016491">
    <property type="term" value="F:oxidoreductase activity"/>
    <property type="evidence" value="ECO:0007669"/>
    <property type="project" value="UniProtKB-KW"/>
</dbReference>
<dbReference type="PRINTS" id="PR00081">
    <property type="entry name" value="GDHRDH"/>
</dbReference>
<evidence type="ECO:0000256" key="3">
    <source>
        <dbReference type="RuleBase" id="RU000363"/>
    </source>
</evidence>
<dbReference type="InterPro" id="IPR002347">
    <property type="entry name" value="SDR_fam"/>
</dbReference>
<keyword evidence="5" id="KW-1185">Reference proteome</keyword>
<organism evidence="4 5">
    <name type="scientific">Aggregatimonas sangjinii</name>
    <dbReference type="NCBI Taxonomy" id="2583587"/>
    <lineage>
        <taxon>Bacteria</taxon>
        <taxon>Pseudomonadati</taxon>
        <taxon>Bacteroidota</taxon>
        <taxon>Flavobacteriia</taxon>
        <taxon>Flavobacteriales</taxon>
        <taxon>Flavobacteriaceae</taxon>
        <taxon>Aggregatimonas</taxon>
    </lineage>
</organism>
<gene>
    <name evidence="4" type="ORF">FGM00_04605</name>
</gene>
<dbReference type="EMBL" id="CP040710">
    <property type="protein sequence ID" value="QCX02280.1"/>
    <property type="molecule type" value="Genomic_DNA"/>
</dbReference>
<dbReference type="Pfam" id="PF00106">
    <property type="entry name" value="adh_short"/>
    <property type="match status" value="1"/>
</dbReference>